<evidence type="ECO:0000313" key="2">
    <source>
        <dbReference type="EMBL" id="KAK4211541.1"/>
    </source>
</evidence>
<name>A0AAN6Y3H7_9PEZI</name>
<evidence type="ECO:0000313" key="3">
    <source>
        <dbReference type="Proteomes" id="UP001301769"/>
    </source>
</evidence>
<organism evidence="2 3">
    <name type="scientific">Rhypophila decipiens</name>
    <dbReference type="NCBI Taxonomy" id="261697"/>
    <lineage>
        <taxon>Eukaryota</taxon>
        <taxon>Fungi</taxon>
        <taxon>Dikarya</taxon>
        <taxon>Ascomycota</taxon>
        <taxon>Pezizomycotina</taxon>
        <taxon>Sordariomycetes</taxon>
        <taxon>Sordariomycetidae</taxon>
        <taxon>Sordariales</taxon>
        <taxon>Naviculisporaceae</taxon>
        <taxon>Rhypophila</taxon>
    </lineage>
</organism>
<reference evidence="2" key="2">
    <citation type="submission" date="2023-05" db="EMBL/GenBank/DDBJ databases">
        <authorList>
            <consortium name="Lawrence Berkeley National Laboratory"/>
            <person name="Steindorff A."/>
            <person name="Hensen N."/>
            <person name="Bonometti L."/>
            <person name="Westerberg I."/>
            <person name="Brannstrom I.O."/>
            <person name="Guillou S."/>
            <person name="Cros-Aarteil S."/>
            <person name="Calhoun S."/>
            <person name="Haridas S."/>
            <person name="Kuo A."/>
            <person name="Mondo S."/>
            <person name="Pangilinan J."/>
            <person name="Riley R."/>
            <person name="Labutti K."/>
            <person name="Andreopoulos B."/>
            <person name="Lipzen A."/>
            <person name="Chen C."/>
            <person name="Yanf M."/>
            <person name="Daum C."/>
            <person name="Ng V."/>
            <person name="Clum A."/>
            <person name="Ohm R."/>
            <person name="Martin F."/>
            <person name="Silar P."/>
            <person name="Natvig D."/>
            <person name="Lalanne C."/>
            <person name="Gautier V."/>
            <person name="Ament-Velasquez S.L."/>
            <person name="Kruys A."/>
            <person name="Hutchinson M.I."/>
            <person name="Powell A.J."/>
            <person name="Barry K."/>
            <person name="Miller A.N."/>
            <person name="Grigoriev I.V."/>
            <person name="Debuchy R."/>
            <person name="Gladieux P."/>
            <person name="Thoren M.H."/>
            <person name="Johannesson H."/>
        </authorList>
    </citation>
    <scope>NUCLEOTIDE SEQUENCE</scope>
    <source>
        <strain evidence="2">PSN293</strain>
    </source>
</reference>
<evidence type="ECO:0008006" key="4">
    <source>
        <dbReference type="Google" id="ProtNLM"/>
    </source>
</evidence>
<reference evidence="2" key="1">
    <citation type="journal article" date="2023" name="Mol. Phylogenet. Evol.">
        <title>Genome-scale phylogeny and comparative genomics of the fungal order Sordariales.</title>
        <authorList>
            <person name="Hensen N."/>
            <person name="Bonometti L."/>
            <person name="Westerberg I."/>
            <person name="Brannstrom I.O."/>
            <person name="Guillou S."/>
            <person name="Cros-Aarteil S."/>
            <person name="Calhoun S."/>
            <person name="Haridas S."/>
            <person name="Kuo A."/>
            <person name="Mondo S."/>
            <person name="Pangilinan J."/>
            <person name="Riley R."/>
            <person name="LaButti K."/>
            <person name="Andreopoulos B."/>
            <person name="Lipzen A."/>
            <person name="Chen C."/>
            <person name="Yan M."/>
            <person name="Daum C."/>
            <person name="Ng V."/>
            <person name="Clum A."/>
            <person name="Steindorff A."/>
            <person name="Ohm R.A."/>
            <person name="Martin F."/>
            <person name="Silar P."/>
            <person name="Natvig D.O."/>
            <person name="Lalanne C."/>
            <person name="Gautier V."/>
            <person name="Ament-Velasquez S.L."/>
            <person name="Kruys A."/>
            <person name="Hutchinson M.I."/>
            <person name="Powell A.J."/>
            <person name="Barry K."/>
            <person name="Miller A.N."/>
            <person name="Grigoriev I.V."/>
            <person name="Debuchy R."/>
            <person name="Gladieux P."/>
            <person name="Hiltunen Thoren M."/>
            <person name="Johannesson H."/>
        </authorList>
    </citation>
    <scope>NUCLEOTIDE SEQUENCE</scope>
    <source>
        <strain evidence="2">PSN293</strain>
    </source>
</reference>
<proteinExistence type="predicted"/>
<comment type="caution">
    <text evidence="2">The sequence shown here is derived from an EMBL/GenBank/DDBJ whole genome shotgun (WGS) entry which is preliminary data.</text>
</comment>
<accession>A0AAN6Y3H7</accession>
<feature type="compositionally biased region" description="Acidic residues" evidence="1">
    <location>
        <begin position="288"/>
        <end position="306"/>
    </location>
</feature>
<dbReference type="EMBL" id="MU858147">
    <property type="protein sequence ID" value="KAK4211541.1"/>
    <property type="molecule type" value="Genomic_DNA"/>
</dbReference>
<evidence type="ECO:0000256" key="1">
    <source>
        <dbReference type="SAM" id="MobiDB-lite"/>
    </source>
</evidence>
<dbReference type="AlphaFoldDB" id="A0AAN6Y3H7"/>
<feature type="region of interest" description="Disordered" evidence="1">
    <location>
        <begin position="34"/>
        <end position="56"/>
    </location>
</feature>
<gene>
    <name evidence="2" type="ORF">QBC37DRAFT_426834</name>
</gene>
<sequence>MSASTIPPYSREATVAAVRDYYALLTDMYLDPADVLSPPPPPSGGDRDGGWPSSTIDRLECMGKTTSVLDLLRHLPYIRGEEDDGPQAGVPGCHFADWRHLAQTTSGDNENGPDGHSLRECSEPVELVERDVIPPYVIGLTYGGRENPTFLLDTRRGIVHWYECPDGIRYNSPQAVTDVDDPFDWADTPEEEAEWRAEHPAWSVTYLFEILKKQLLELRYVPVGSPSRAVLYSDDDDAEEELAGLVAAVRAIYQRHGWPDRGSFDKEACLREVKRLVKEEYPDHDFLYDEDEDEEEEEDSEEDGEE</sequence>
<dbReference type="Proteomes" id="UP001301769">
    <property type="component" value="Unassembled WGS sequence"/>
</dbReference>
<protein>
    <recommendedName>
        <fullName evidence="4">Alpha beta hydrolase fold protein</fullName>
    </recommendedName>
</protein>
<keyword evidence="3" id="KW-1185">Reference proteome</keyword>
<feature type="region of interest" description="Disordered" evidence="1">
    <location>
        <begin position="282"/>
        <end position="306"/>
    </location>
</feature>